<protein>
    <recommendedName>
        <fullName evidence="4">DUF3710 domain-containing protein</fullName>
    </recommendedName>
</protein>
<evidence type="ECO:0000256" key="1">
    <source>
        <dbReference type="SAM" id="MobiDB-lite"/>
    </source>
</evidence>
<evidence type="ECO:0000313" key="2">
    <source>
        <dbReference type="EMBL" id="MDP9800155.1"/>
    </source>
</evidence>
<dbReference type="RefSeq" id="WP_278057553.1">
    <property type="nucleotide sequence ID" value="NZ_CP121247.1"/>
</dbReference>
<reference evidence="2 3" key="1">
    <citation type="submission" date="2023-07" db="EMBL/GenBank/DDBJ databases">
        <title>Sequencing the genomes of 1000 actinobacteria strains.</title>
        <authorList>
            <person name="Klenk H.-P."/>
        </authorList>
    </citation>
    <scope>NUCLEOTIDE SEQUENCE [LARGE SCALE GENOMIC DNA]</scope>
    <source>
        <strain evidence="2 3">DSM 102162</strain>
    </source>
</reference>
<dbReference type="InterPro" id="IPR022183">
    <property type="entry name" value="DUF3710"/>
</dbReference>
<comment type="caution">
    <text evidence="2">The sequence shown here is derived from an EMBL/GenBank/DDBJ whole genome shotgun (WGS) entry which is preliminary data.</text>
</comment>
<keyword evidence="3" id="KW-1185">Reference proteome</keyword>
<dbReference type="Proteomes" id="UP001235966">
    <property type="component" value="Unassembled WGS sequence"/>
</dbReference>
<evidence type="ECO:0008006" key="4">
    <source>
        <dbReference type="Google" id="ProtNLM"/>
    </source>
</evidence>
<organism evidence="2 3">
    <name type="scientific">Arcanobacterium wilhelmae</name>
    <dbReference type="NCBI Taxonomy" id="1803177"/>
    <lineage>
        <taxon>Bacteria</taxon>
        <taxon>Bacillati</taxon>
        <taxon>Actinomycetota</taxon>
        <taxon>Actinomycetes</taxon>
        <taxon>Actinomycetales</taxon>
        <taxon>Actinomycetaceae</taxon>
        <taxon>Arcanobacterium</taxon>
    </lineage>
</organism>
<accession>A0ABT9N8X8</accession>
<gene>
    <name evidence="2" type="ORF">J2S49_000231</name>
</gene>
<sequence length="205" mass="21971">MSWFSRKKKETSAPAPAAEEKPKKAAHGPYDAAEISEPGELLDAGSLLIPAVPGAQLQLTLNEDRTTVVGVVYVLDGSALQLQAFAAPKSRGIWDEVRLDMRTSIAAQGGSSVEVDGTYGKELRAQMPVEGGTAPHRFLGIDGHRWLLRATLYGRAGADDAAAAHILQILDRVAVRRGSEPHPPRELLALQIPEQIQASLQPVES</sequence>
<dbReference type="Pfam" id="PF12502">
    <property type="entry name" value="DUF3710"/>
    <property type="match status" value="1"/>
</dbReference>
<dbReference type="EMBL" id="JAUSQW010000001">
    <property type="protein sequence ID" value="MDP9800155.1"/>
    <property type="molecule type" value="Genomic_DNA"/>
</dbReference>
<proteinExistence type="predicted"/>
<name>A0ABT9N8X8_9ACTO</name>
<feature type="region of interest" description="Disordered" evidence="1">
    <location>
        <begin position="1"/>
        <end position="30"/>
    </location>
</feature>
<evidence type="ECO:0000313" key="3">
    <source>
        <dbReference type="Proteomes" id="UP001235966"/>
    </source>
</evidence>